<dbReference type="Proteomes" id="UP000602087">
    <property type="component" value="Unassembled WGS sequence"/>
</dbReference>
<dbReference type="PANTHER" id="PTHR23513:SF11">
    <property type="entry name" value="STAPHYLOFERRIN A TRANSPORTER"/>
    <property type="match status" value="1"/>
</dbReference>
<keyword evidence="9" id="KW-1185">Reference proteome</keyword>
<reference evidence="8" key="1">
    <citation type="submission" date="2020-12" db="EMBL/GenBank/DDBJ databases">
        <title>Sanguibacter suaedae sp. nov., isolated from Suaeda aralocaspica.</title>
        <authorList>
            <person name="Ma Q."/>
        </authorList>
    </citation>
    <scope>NUCLEOTIDE SEQUENCE</scope>
    <source>
        <strain evidence="8">YZGR15</strain>
    </source>
</reference>
<feature type="transmembrane region" description="Helical" evidence="6">
    <location>
        <begin position="251"/>
        <end position="271"/>
    </location>
</feature>
<feature type="domain" description="Major facilitator superfamily (MFS) profile" evidence="7">
    <location>
        <begin position="1"/>
        <end position="396"/>
    </location>
</feature>
<feature type="transmembrane region" description="Helical" evidence="6">
    <location>
        <begin position="82"/>
        <end position="104"/>
    </location>
</feature>
<name>A0A934MB28_9MICO</name>
<keyword evidence="3 6" id="KW-0812">Transmembrane</keyword>
<dbReference type="AlphaFoldDB" id="A0A934MB28"/>
<feature type="transmembrane region" description="Helical" evidence="6">
    <location>
        <begin position="344"/>
        <end position="366"/>
    </location>
</feature>
<feature type="transmembrane region" description="Helical" evidence="6">
    <location>
        <begin position="157"/>
        <end position="180"/>
    </location>
</feature>
<evidence type="ECO:0000313" key="9">
    <source>
        <dbReference type="Proteomes" id="UP000602087"/>
    </source>
</evidence>
<evidence type="ECO:0000256" key="5">
    <source>
        <dbReference type="ARBA" id="ARBA00023136"/>
    </source>
</evidence>
<dbReference type="InterPro" id="IPR036259">
    <property type="entry name" value="MFS_trans_sf"/>
</dbReference>
<dbReference type="PROSITE" id="PS50850">
    <property type="entry name" value="MFS"/>
    <property type="match status" value="1"/>
</dbReference>
<dbReference type="GO" id="GO:0022857">
    <property type="term" value="F:transmembrane transporter activity"/>
    <property type="evidence" value="ECO:0007669"/>
    <property type="project" value="InterPro"/>
</dbReference>
<dbReference type="GO" id="GO:0005886">
    <property type="term" value="C:plasma membrane"/>
    <property type="evidence" value="ECO:0007669"/>
    <property type="project" value="UniProtKB-SubCell"/>
</dbReference>
<dbReference type="SUPFAM" id="SSF103473">
    <property type="entry name" value="MFS general substrate transporter"/>
    <property type="match status" value="1"/>
</dbReference>
<feature type="transmembrane region" description="Helical" evidence="6">
    <location>
        <begin position="283"/>
        <end position="304"/>
    </location>
</feature>
<dbReference type="EMBL" id="JAEINH010000021">
    <property type="protein sequence ID" value="MBI9116230.1"/>
    <property type="molecule type" value="Genomic_DNA"/>
</dbReference>
<evidence type="ECO:0000256" key="6">
    <source>
        <dbReference type="SAM" id="Phobius"/>
    </source>
</evidence>
<keyword evidence="4 6" id="KW-1133">Transmembrane helix</keyword>
<evidence type="ECO:0000259" key="7">
    <source>
        <dbReference type="PROSITE" id="PS50850"/>
    </source>
</evidence>
<evidence type="ECO:0000313" key="8">
    <source>
        <dbReference type="EMBL" id="MBI9116230.1"/>
    </source>
</evidence>
<organism evidence="8 9">
    <name type="scientific">Sanguibacter suaedae</name>
    <dbReference type="NCBI Taxonomy" id="2795737"/>
    <lineage>
        <taxon>Bacteria</taxon>
        <taxon>Bacillati</taxon>
        <taxon>Actinomycetota</taxon>
        <taxon>Actinomycetes</taxon>
        <taxon>Micrococcales</taxon>
        <taxon>Sanguibacteraceae</taxon>
        <taxon>Sanguibacter</taxon>
    </lineage>
</organism>
<evidence type="ECO:0000256" key="4">
    <source>
        <dbReference type="ARBA" id="ARBA00022989"/>
    </source>
</evidence>
<feature type="transmembrane region" description="Helical" evidence="6">
    <location>
        <begin position="310"/>
        <end position="332"/>
    </location>
</feature>
<proteinExistence type="predicted"/>
<feature type="transmembrane region" description="Helical" evidence="6">
    <location>
        <begin position="36"/>
        <end position="61"/>
    </location>
</feature>
<dbReference type="CDD" id="cd06173">
    <property type="entry name" value="MFS_MefA_like"/>
    <property type="match status" value="1"/>
</dbReference>
<comment type="subcellular location">
    <subcellularLocation>
        <location evidence="1">Cell membrane</location>
        <topology evidence="1">Multi-pass membrane protein</topology>
    </subcellularLocation>
</comment>
<keyword evidence="2" id="KW-1003">Cell membrane</keyword>
<feature type="transmembrane region" description="Helical" evidence="6">
    <location>
        <begin position="372"/>
        <end position="392"/>
    </location>
</feature>
<accession>A0A934MB28</accession>
<sequence length="409" mass="41100">MTAVHGLLTAHVLAVLGNAVTLVALPLYVYGETGSAALTGVLAVATSLPVVLGGALGGVLVDRFGYRRSSMVSDLVGAATIGAVPLLHVTVGLPMWLLLVLVFATGLLDAPGQGARTALVPEAAGRGGVPLERAMGWWGAGQRAATMVGAPLAGLLVAWWGPVVVLVVNAATFLVSAALVRWAVPASLETAPAEPEPVLTYRHELLAGLRVLWASPLLRAVVAMVLLTNALDIGLLSVALPVYAEVHLGGARAYGLLVGLFGAGALAGALLYGAVGHRLPRRWVFAVGFALTGPPMCLVLAATPGVVACATALVVGGIAAGSINPVLGTVLLEQVPARMRARVNGAVSAGAWSAMPVGALGAGLLIDGAGVAASLAIMGALYLVIVTGPFVLPVWRGLDRPAVEAVPAG</sequence>
<comment type="caution">
    <text evidence="8">The sequence shown here is derived from an EMBL/GenBank/DDBJ whole genome shotgun (WGS) entry which is preliminary data.</text>
</comment>
<dbReference type="Gene3D" id="1.20.1250.20">
    <property type="entry name" value="MFS general substrate transporter like domains"/>
    <property type="match status" value="1"/>
</dbReference>
<protein>
    <submittedName>
        <fullName evidence="8">MFS transporter</fullName>
    </submittedName>
</protein>
<feature type="transmembrane region" description="Helical" evidence="6">
    <location>
        <begin position="211"/>
        <end position="231"/>
    </location>
</feature>
<dbReference type="InterPro" id="IPR011701">
    <property type="entry name" value="MFS"/>
</dbReference>
<evidence type="ECO:0000256" key="3">
    <source>
        <dbReference type="ARBA" id="ARBA00022692"/>
    </source>
</evidence>
<dbReference type="PANTHER" id="PTHR23513">
    <property type="entry name" value="INTEGRAL MEMBRANE EFFLUX PROTEIN-RELATED"/>
    <property type="match status" value="1"/>
</dbReference>
<dbReference type="Pfam" id="PF07690">
    <property type="entry name" value="MFS_1"/>
    <property type="match status" value="1"/>
</dbReference>
<gene>
    <name evidence="8" type="ORF">JAV76_14545</name>
</gene>
<keyword evidence="5 6" id="KW-0472">Membrane</keyword>
<evidence type="ECO:0000256" key="1">
    <source>
        <dbReference type="ARBA" id="ARBA00004651"/>
    </source>
</evidence>
<feature type="transmembrane region" description="Helical" evidence="6">
    <location>
        <begin position="7"/>
        <end position="30"/>
    </location>
</feature>
<evidence type="ECO:0000256" key="2">
    <source>
        <dbReference type="ARBA" id="ARBA00022475"/>
    </source>
</evidence>
<dbReference type="InterPro" id="IPR020846">
    <property type="entry name" value="MFS_dom"/>
</dbReference>